<dbReference type="Gene3D" id="2.60.120.200">
    <property type="match status" value="1"/>
</dbReference>
<protein>
    <recommendedName>
        <fullName evidence="2">LamG-like jellyroll fold domain-containing protein</fullName>
    </recommendedName>
</protein>
<dbReference type="AlphaFoldDB" id="A0A0F8YSQ3"/>
<dbReference type="EMBL" id="LAZR01067714">
    <property type="protein sequence ID" value="KKK51031.1"/>
    <property type="molecule type" value="Genomic_DNA"/>
</dbReference>
<reference evidence="1" key="1">
    <citation type="journal article" date="2015" name="Nature">
        <title>Complex archaea that bridge the gap between prokaryotes and eukaryotes.</title>
        <authorList>
            <person name="Spang A."/>
            <person name="Saw J.H."/>
            <person name="Jorgensen S.L."/>
            <person name="Zaremba-Niedzwiedzka K."/>
            <person name="Martijn J."/>
            <person name="Lind A.E."/>
            <person name="van Eijk R."/>
            <person name="Schleper C."/>
            <person name="Guy L."/>
            <person name="Ettema T.J."/>
        </authorList>
    </citation>
    <scope>NUCLEOTIDE SEQUENCE</scope>
</reference>
<name>A0A0F8YSQ3_9ZZZZ</name>
<evidence type="ECO:0008006" key="2">
    <source>
        <dbReference type="Google" id="ProtNLM"/>
    </source>
</evidence>
<proteinExistence type="predicted"/>
<dbReference type="Pfam" id="PF13385">
    <property type="entry name" value="Laminin_G_3"/>
    <property type="match status" value="1"/>
</dbReference>
<dbReference type="InterPro" id="IPR013320">
    <property type="entry name" value="ConA-like_dom_sf"/>
</dbReference>
<evidence type="ECO:0000313" key="1">
    <source>
        <dbReference type="EMBL" id="KKK51031.1"/>
    </source>
</evidence>
<organism evidence="1">
    <name type="scientific">marine sediment metagenome</name>
    <dbReference type="NCBI Taxonomy" id="412755"/>
    <lineage>
        <taxon>unclassified sequences</taxon>
        <taxon>metagenomes</taxon>
        <taxon>ecological metagenomes</taxon>
    </lineage>
</organism>
<dbReference type="PROSITE" id="PS51257">
    <property type="entry name" value="PROKAR_LIPOPROTEIN"/>
    <property type="match status" value="1"/>
</dbReference>
<dbReference type="SUPFAM" id="SSF49899">
    <property type="entry name" value="Concanavalin A-like lectins/glucanases"/>
    <property type="match status" value="1"/>
</dbReference>
<gene>
    <name evidence="1" type="ORF">LCGC14_3119030</name>
</gene>
<sequence>MARLFNDASSEFGVNTSVSISAMPLSMACWFNTNDLDVNEILISLADSAVGDHWFALGINGSEAGDPVQAWKRGGSSSVARTTTTPSINTWHHACGTFASATSTIAYLDGAGKHEETTSITPSSIDVTAVGGIRDVSPGQYWSGLIAEIALWNVTLTDAEVAILAVGYSPLFVRPGNLVNYWPLIGRTSPEIDVVGGVNFTLTGTVVANHPRIIMPHRQQIIPAVAAVGGVANPWYQYAQAS</sequence>
<comment type="caution">
    <text evidence="1">The sequence shown here is derived from an EMBL/GenBank/DDBJ whole genome shotgun (WGS) entry which is preliminary data.</text>
</comment>
<accession>A0A0F8YSQ3</accession>